<evidence type="ECO:0000313" key="2">
    <source>
        <dbReference type="Proteomes" id="UP001597059"/>
    </source>
</evidence>
<proteinExistence type="predicted"/>
<dbReference type="SUPFAM" id="SSF53822">
    <property type="entry name" value="Periplasmic binding protein-like I"/>
    <property type="match status" value="1"/>
</dbReference>
<protein>
    <submittedName>
        <fullName evidence="1">Uncharacterized protein</fullName>
    </submittedName>
</protein>
<keyword evidence="2" id="KW-1185">Reference proteome</keyword>
<dbReference type="Proteomes" id="UP001597059">
    <property type="component" value="Unassembled WGS sequence"/>
</dbReference>
<gene>
    <name evidence="1" type="ORF">ACFQ45_05475</name>
</gene>
<accession>A0ABW4AZY9</accession>
<name>A0ABW4AZY9_9GAMM</name>
<dbReference type="RefSeq" id="WP_377365979.1">
    <property type="nucleotide sequence ID" value="NZ_JBHTMN010000007.1"/>
</dbReference>
<dbReference type="Gene3D" id="3.40.50.2300">
    <property type="match status" value="2"/>
</dbReference>
<dbReference type="EMBL" id="JBHTMN010000007">
    <property type="protein sequence ID" value="MFD1382803.1"/>
    <property type="molecule type" value="Genomic_DNA"/>
</dbReference>
<comment type="caution">
    <text evidence="1">The sequence shown here is derived from an EMBL/GenBank/DDBJ whole genome shotgun (WGS) entry which is preliminary data.</text>
</comment>
<evidence type="ECO:0000313" key="1">
    <source>
        <dbReference type="EMBL" id="MFD1382803.1"/>
    </source>
</evidence>
<reference evidence="2" key="1">
    <citation type="journal article" date="2019" name="Int. J. Syst. Evol. Microbiol.">
        <title>The Global Catalogue of Microorganisms (GCM) 10K type strain sequencing project: providing services to taxonomists for standard genome sequencing and annotation.</title>
        <authorList>
            <consortium name="The Broad Institute Genomics Platform"/>
            <consortium name="The Broad Institute Genome Sequencing Center for Infectious Disease"/>
            <person name="Wu L."/>
            <person name="Ma J."/>
        </authorList>
    </citation>
    <scope>NUCLEOTIDE SEQUENCE [LARGE SCALE GENOMIC DNA]</scope>
    <source>
        <strain evidence="2">JCM 30774</strain>
    </source>
</reference>
<dbReference type="InterPro" id="IPR028082">
    <property type="entry name" value="Peripla_BP_I"/>
</dbReference>
<organism evidence="1 2">
    <name type="scientific">Rhodanobacter aciditrophus</name>
    <dbReference type="NCBI Taxonomy" id="1623218"/>
    <lineage>
        <taxon>Bacteria</taxon>
        <taxon>Pseudomonadati</taxon>
        <taxon>Pseudomonadota</taxon>
        <taxon>Gammaproteobacteria</taxon>
        <taxon>Lysobacterales</taxon>
        <taxon>Rhodanobacteraceae</taxon>
        <taxon>Rhodanobacter</taxon>
    </lineage>
</organism>
<sequence>MISWGGVFGQKGVTLQRFLEENPGQQALLDQLAVRVHSLPAPINSLQTATLQIGVIFSGSDSDIENKAWLIAFKRRMQILRIDYRLDVYYLPNGHDVRDVVRAFDAVGVSRFDYLVIDSVTEYLRPELERVLKRDYPKVIMLNVSTPFRVWRFHPPLVYIGVDYSQSMGRLASYLDRRLSNDATIDVVTVEDAYLYDSRCSTFVNALETVGRSVRDYYIVADSSEEGYRAAMSSLDHSSLHIDDEDTGREQFIFACTPNISLGVWEALKAAQVPYSYTNSWSGQAPYPGESSRPNLLVTVLGMHDNMAIATAEVVKAHMESRLSPMVYAESSQLITQEMDEQTLNIIYEQAFIYSRPLWPQ</sequence>